<evidence type="ECO:0000256" key="1">
    <source>
        <dbReference type="SAM" id="MobiDB-lite"/>
    </source>
</evidence>
<name>A0A078ADZ3_STYLE</name>
<protein>
    <submittedName>
        <fullName evidence="2">Uncharacterized protein</fullName>
    </submittedName>
</protein>
<keyword evidence="3" id="KW-1185">Reference proteome</keyword>
<sequence>MNSQSQDKHRKIDNFSSIDVNQSINLLFNKEPHTTSHANSQTLSNPSMQHSQNSQKRESIIGANQSIRNLPNLSNSFLKQSNYNAVIQKQKSWKNPKPQKLYQTFKYDSDKFKMSTYSSKNQQNQQVNTTGNKLTVVETTSSCNKSSHGDGQQNSLSQSQVNFNIKNKLTQSNSSFFDYKRKASHQSSVQNVRTPKVKDSSSVLMRAYHNIAQTKKLLAERKVKSSDRLNKRPNISISENPIILTEMAEGIKSSENVSSTGNQSPNEENTITVEENQFKIGRQLTHTVTQTYQSPMKEEQSSFMSQNLMVRYEDSAKNLNFNLIDQHNNISNMGNLGLIEYQSAERLRKNNNFGIEDKKSSQKSQSTRKRWNIPKKSHEECEVDLNTDEFDIIKNMDAQGMFGSITSLRQVTQTPQLSKPLNHIQHYGEQ</sequence>
<reference evidence="2 3" key="1">
    <citation type="submission" date="2014-06" db="EMBL/GenBank/DDBJ databases">
        <authorList>
            <person name="Swart Estienne"/>
        </authorList>
    </citation>
    <scope>NUCLEOTIDE SEQUENCE [LARGE SCALE GENOMIC DNA]</scope>
    <source>
        <strain evidence="2 3">130c</strain>
    </source>
</reference>
<feature type="compositionally biased region" description="Polar residues" evidence="1">
    <location>
        <begin position="35"/>
        <end position="54"/>
    </location>
</feature>
<dbReference type="Proteomes" id="UP000039865">
    <property type="component" value="Unassembled WGS sequence"/>
</dbReference>
<accession>A0A078ADZ3</accession>
<organism evidence="2 3">
    <name type="scientific">Stylonychia lemnae</name>
    <name type="common">Ciliate</name>
    <dbReference type="NCBI Taxonomy" id="5949"/>
    <lineage>
        <taxon>Eukaryota</taxon>
        <taxon>Sar</taxon>
        <taxon>Alveolata</taxon>
        <taxon>Ciliophora</taxon>
        <taxon>Intramacronucleata</taxon>
        <taxon>Spirotrichea</taxon>
        <taxon>Stichotrichia</taxon>
        <taxon>Sporadotrichida</taxon>
        <taxon>Oxytrichidae</taxon>
        <taxon>Stylonychinae</taxon>
        <taxon>Stylonychia</taxon>
    </lineage>
</organism>
<feature type="region of interest" description="Disordered" evidence="1">
    <location>
        <begin position="352"/>
        <end position="375"/>
    </location>
</feature>
<feature type="region of interest" description="Disordered" evidence="1">
    <location>
        <begin position="33"/>
        <end position="58"/>
    </location>
</feature>
<dbReference type="AlphaFoldDB" id="A0A078ADZ3"/>
<evidence type="ECO:0000313" key="2">
    <source>
        <dbReference type="EMBL" id="CDW80425.1"/>
    </source>
</evidence>
<feature type="compositionally biased region" description="Basic residues" evidence="1">
    <location>
        <begin position="366"/>
        <end position="375"/>
    </location>
</feature>
<evidence type="ECO:0000313" key="3">
    <source>
        <dbReference type="Proteomes" id="UP000039865"/>
    </source>
</evidence>
<dbReference type="EMBL" id="CCKQ01008957">
    <property type="protein sequence ID" value="CDW80425.1"/>
    <property type="molecule type" value="Genomic_DNA"/>
</dbReference>
<proteinExistence type="predicted"/>
<dbReference type="InParanoid" id="A0A078ADZ3"/>
<gene>
    <name evidence="2" type="primary">Contig5615.g6010</name>
    <name evidence="2" type="ORF">STYLEM_9423</name>
</gene>